<evidence type="ECO:0000313" key="1">
    <source>
        <dbReference type="EMBL" id="CAG2194428.1"/>
    </source>
</evidence>
<gene>
    <name evidence="1" type="ORF">MEDL_9418</name>
</gene>
<keyword evidence="2" id="KW-1185">Reference proteome</keyword>
<accession>A0A8S3QGR4</accession>
<proteinExistence type="predicted"/>
<dbReference type="OrthoDB" id="6072251at2759"/>
<dbReference type="EMBL" id="CAJPWZ010000477">
    <property type="protein sequence ID" value="CAG2194428.1"/>
    <property type="molecule type" value="Genomic_DNA"/>
</dbReference>
<name>A0A8S3QGR4_MYTED</name>
<organism evidence="1 2">
    <name type="scientific">Mytilus edulis</name>
    <name type="common">Blue mussel</name>
    <dbReference type="NCBI Taxonomy" id="6550"/>
    <lineage>
        <taxon>Eukaryota</taxon>
        <taxon>Metazoa</taxon>
        <taxon>Spiralia</taxon>
        <taxon>Lophotrochozoa</taxon>
        <taxon>Mollusca</taxon>
        <taxon>Bivalvia</taxon>
        <taxon>Autobranchia</taxon>
        <taxon>Pteriomorphia</taxon>
        <taxon>Mytilida</taxon>
        <taxon>Mytiloidea</taxon>
        <taxon>Mytilidae</taxon>
        <taxon>Mytilinae</taxon>
        <taxon>Mytilus</taxon>
    </lineage>
</organism>
<protein>
    <submittedName>
        <fullName evidence="1">Uncharacterized protein</fullName>
    </submittedName>
</protein>
<comment type="caution">
    <text evidence="1">The sequence shown here is derived from an EMBL/GenBank/DDBJ whole genome shotgun (WGS) entry which is preliminary data.</text>
</comment>
<reference evidence="1" key="1">
    <citation type="submission" date="2021-03" db="EMBL/GenBank/DDBJ databases">
        <authorList>
            <person name="Bekaert M."/>
        </authorList>
    </citation>
    <scope>NUCLEOTIDE SEQUENCE</scope>
</reference>
<dbReference type="AlphaFoldDB" id="A0A8S3QGR4"/>
<sequence length="386" mass="43748">MADYTDFKFPTLNTTDANVHLSSTSNEHLPSQNVDFLSLAVDKCTANWTSHTLHTLQIEQVTTEVYTPMQLLSFTFSGNTIDNSASKETIDMCKNLIINSRCPLHKLDIDDLKNTDTFECFRLLMDKTLNGQWSHKVDLWNISPLTFADKLDNLQTRMCKKFQVHGELFAQQLIFMNMAKKKASLTKAMYGKLFEHFAGLFGLTCINGPSPCGVQIGDNIITSSPDMIFPDLVNSDETNEDMNVIAVCQVTDDFQTVHISHDVAKPLNCGCKKKKSEIVVKHLSDNLIGQHGGDLLAHIPLSKNNGILGIVVQKTFITFVHFRCDQVQFERIQRKEDDFASKPVIFFSRPYDYLKPVDRNELIEPFFETSFSSVESVSVRYTLYCI</sequence>
<dbReference type="Proteomes" id="UP000683360">
    <property type="component" value="Unassembled WGS sequence"/>
</dbReference>
<evidence type="ECO:0000313" key="2">
    <source>
        <dbReference type="Proteomes" id="UP000683360"/>
    </source>
</evidence>